<sequence>MISIVICSADQTELSKVSENIHDTVGIPHEIIAIDNREARCGICDVYNEGAKKARFDLVCFMHEDIEIRTENWGSVVKHIFESDPDIGIVGVAGGGYKSLAPAGWYQLEFHSEERSYQNVLQGYKFDDKQEIHAYHNPRNERLSRVVCVDGLWFCTRRDIALRFPFDGKVLTGFHGYDLDFCLSVFPHYKIMVTYEVLMKHASEGNFNRQWLDHILKLHKKWSYALPLTTSVMRGNEMYDIEKRSFERLIEQMMRWKYSYWKIQTMLWHSAKTKQMSTRVVFKAFRHLLKLHLHILPFPDGQRNGPTTA</sequence>
<dbReference type="Pfam" id="PF13712">
    <property type="entry name" value="Glyco_tranf_2_5"/>
    <property type="match status" value="1"/>
</dbReference>
<keyword evidence="3" id="KW-1185">Reference proteome</keyword>
<dbReference type="Proteomes" id="UP001264980">
    <property type="component" value="Unassembled WGS sequence"/>
</dbReference>
<evidence type="ECO:0000259" key="1">
    <source>
        <dbReference type="Pfam" id="PF13712"/>
    </source>
</evidence>
<name>A0ABU1QYQ8_9BACT</name>
<protein>
    <submittedName>
        <fullName evidence="2">Glycosyltransferase involved in cell wall biosynthesis</fullName>
    </submittedName>
</protein>
<dbReference type="InterPro" id="IPR029044">
    <property type="entry name" value="Nucleotide-diphossugar_trans"/>
</dbReference>
<dbReference type="EMBL" id="JAVDTI010000003">
    <property type="protein sequence ID" value="MDR6806294.1"/>
    <property type="molecule type" value="Genomic_DNA"/>
</dbReference>
<dbReference type="InterPro" id="IPR059123">
    <property type="entry name" value="StrF_dom"/>
</dbReference>
<dbReference type="Gene3D" id="3.90.550.10">
    <property type="entry name" value="Spore Coat Polysaccharide Biosynthesis Protein SpsA, Chain A"/>
    <property type="match status" value="1"/>
</dbReference>
<evidence type="ECO:0000313" key="3">
    <source>
        <dbReference type="Proteomes" id="UP001264980"/>
    </source>
</evidence>
<evidence type="ECO:0000313" key="2">
    <source>
        <dbReference type="EMBL" id="MDR6806294.1"/>
    </source>
</evidence>
<comment type="caution">
    <text evidence="2">The sequence shown here is derived from an EMBL/GenBank/DDBJ whole genome shotgun (WGS) entry which is preliminary data.</text>
</comment>
<proteinExistence type="predicted"/>
<dbReference type="RefSeq" id="WP_309984966.1">
    <property type="nucleotide sequence ID" value="NZ_JAVDTI010000003.1"/>
</dbReference>
<reference evidence="2 3" key="1">
    <citation type="submission" date="2023-07" db="EMBL/GenBank/DDBJ databases">
        <title>Sorghum-associated microbial communities from plants grown in Nebraska, USA.</title>
        <authorList>
            <person name="Schachtman D."/>
        </authorList>
    </citation>
    <scope>NUCLEOTIDE SEQUENCE [LARGE SCALE GENOMIC DNA]</scope>
    <source>
        <strain evidence="2 3">BE57</strain>
    </source>
</reference>
<dbReference type="SUPFAM" id="SSF53448">
    <property type="entry name" value="Nucleotide-diphospho-sugar transferases"/>
    <property type="match status" value="1"/>
</dbReference>
<accession>A0ABU1QYQ8</accession>
<gene>
    <name evidence="2" type="ORF">J2W84_003342</name>
</gene>
<organism evidence="2 3">
    <name type="scientific">Dyadobacter fermentans</name>
    <dbReference type="NCBI Taxonomy" id="94254"/>
    <lineage>
        <taxon>Bacteria</taxon>
        <taxon>Pseudomonadati</taxon>
        <taxon>Bacteroidota</taxon>
        <taxon>Cytophagia</taxon>
        <taxon>Cytophagales</taxon>
        <taxon>Spirosomataceae</taxon>
        <taxon>Dyadobacter</taxon>
    </lineage>
</organism>
<feature type="domain" description="Streptomycin biosynthesis protein StrF" evidence="1">
    <location>
        <begin position="4"/>
        <end position="194"/>
    </location>
</feature>